<dbReference type="PANTHER" id="PTHR43597:SF5">
    <property type="entry name" value="SUFE-LIKE PROTEIN 2, CHLOROPLASTIC"/>
    <property type="match status" value="1"/>
</dbReference>
<dbReference type="Gene3D" id="3.90.1010.10">
    <property type="match status" value="1"/>
</dbReference>
<feature type="domain" description="Fe-S metabolism associated" evidence="2">
    <location>
        <begin position="24"/>
        <end position="146"/>
    </location>
</feature>
<dbReference type="Pfam" id="PF02657">
    <property type="entry name" value="SufE"/>
    <property type="match status" value="1"/>
</dbReference>
<protein>
    <submittedName>
        <fullName evidence="3">SufE family protein</fullName>
    </submittedName>
</protein>
<comment type="similarity">
    <text evidence="1">Belongs to the SufE family.</text>
</comment>
<evidence type="ECO:0000259" key="2">
    <source>
        <dbReference type="Pfam" id="PF02657"/>
    </source>
</evidence>
<dbReference type="Proteomes" id="UP001521931">
    <property type="component" value="Unassembled WGS sequence"/>
</dbReference>
<proteinExistence type="inferred from homology"/>
<accession>A0ABS9Q3E8</accession>
<sequence>MSDIPDTTPSDTSGLPDAVAELVEDLAALTPSERMDLLQELADDLPAPPDRLHGDPGFERVEECQSPVHVLARVEEGVVRLYVDAPPSAAATRALAAILHEAVDGAPLARVLGLPADLPLRLGLGGTVSPLRLGGMAGMLGRVQRQLAAA</sequence>
<keyword evidence="4" id="KW-1185">Reference proteome</keyword>
<evidence type="ECO:0000313" key="4">
    <source>
        <dbReference type="Proteomes" id="UP001521931"/>
    </source>
</evidence>
<dbReference type="SUPFAM" id="SSF82649">
    <property type="entry name" value="SufE/NifU"/>
    <property type="match status" value="1"/>
</dbReference>
<evidence type="ECO:0000256" key="1">
    <source>
        <dbReference type="ARBA" id="ARBA00010282"/>
    </source>
</evidence>
<reference evidence="3 4" key="1">
    <citation type="submission" date="2022-02" db="EMBL/GenBank/DDBJ databases">
        <title>Uncovering new skin microbiome diversity through culturing and metagenomics.</title>
        <authorList>
            <person name="Conlan S."/>
            <person name="Deming C."/>
            <person name="Nisc Comparative Sequencing Program N."/>
            <person name="Segre J.A."/>
        </authorList>
    </citation>
    <scope>NUCLEOTIDE SEQUENCE [LARGE SCALE GENOMIC DNA]</scope>
    <source>
        <strain evidence="3 4">ACRQZ</strain>
    </source>
</reference>
<organism evidence="3 4">
    <name type="scientific">Arsenicicoccus bolidensis</name>
    <dbReference type="NCBI Taxonomy" id="229480"/>
    <lineage>
        <taxon>Bacteria</taxon>
        <taxon>Bacillati</taxon>
        <taxon>Actinomycetota</taxon>
        <taxon>Actinomycetes</taxon>
        <taxon>Micrococcales</taxon>
        <taxon>Intrasporangiaceae</taxon>
        <taxon>Arsenicicoccus</taxon>
    </lineage>
</organism>
<evidence type="ECO:0000313" key="3">
    <source>
        <dbReference type="EMBL" id="MCG7322405.1"/>
    </source>
</evidence>
<name>A0ABS9Q3E8_9MICO</name>
<dbReference type="RefSeq" id="WP_239264643.1">
    <property type="nucleotide sequence ID" value="NZ_JAKRCV010000034.1"/>
</dbReference>
<dbReference type="EMBL" id="JAKRCV010000034">
    <property type="protein sequence ID" value="MCG7322405.1"/>
    <property type="molecule type" value="Genomic_DNA"/>
</dbReference>
<dbReference type="InterPro" id="IPR003808">
    <property type="entry name" value="Fe-S_metab-assoc_dom"/>
</dbReference>
<comment type="caution">
    <text evidence="3">The sequence shown here is derived from an EMBL/GenBank/DDBJ whole genome shotgun (WGS) entry which is preliminary data.</text>
</comment>
<gene>
    <name evidence="3" type="ORF">MHL29_11005</name>
</gene>
<dbReference type="PANTHER" id="PTHR43597">
    <property type="entry name" value="SULFUR ACCEPTOR PROTEIN CSDE"/>
    <property type="match status" value="1"/>
</dbReference>